<dbReference type="InterPro" id="IPR019557">
    <property type="entry name" value="AminoTfrase-like_pln_mobile"/>
</dbReference>
<dbReference type="Pfam" id="PF10536">
    <property type="entry name" value="PMD"/>
    <property type="match status" value="1"/>
</dbReference>
<dbReference type="Proteomes" id="UP000823749">
    <property type="component" value="Unassembled WGS sequence"/>
</dbReference>
<dbReference type="PANTHER" id="PTHR46033">
    <property type="entry name" value="PROTEIN MAIN-LIKE 2"/>
    <property type="match status" value="1"/>
</dbReference>
<feature type="region of interest" description="Disordered" evidence="2">
    <location>
        <begin position="769"/>
        <end position="842"/>
    </location>
</feature>
<evidence type="ECO:0000256" key="1">
    <source>
        <dbReference type="SAM" id="Coils"/>
    </source>
</evidence>
<name>A0AAV6HLF0_9ERIC</name>
<protein>
    <recommendedName>
        <fullName evidence="3">Aminotransferase-like plant mobile domain-containing protein</fullName>
    </recommendedName>
</protein>
<keyword evidence="5" id="KW-1185">Reference proteome</keyword>
<dbReference type="Gene3D" id="1.20.5.340">
    <property type="match status" value="1"/>
</dbReference>
<comment type="caution">
    <text evidence="4">The sequence shown here is derived from an EMBL/GenBank/DDBJ whole genome shotgun (WGS) entry which is preliminary data.</text>
</comment>
<feature type="coiled-coil region" evidence="1">
    <location>
        <begin position="989"/>
        <end position="1030"/>
    </location>
</feature>
<evidence type="ECO:0000313" key="5">
    <source>
        <dbReference type="Proteomes" id="UP000823749"/>
    </source>
</evidence>
<dbReference type="PANTHER" id="PTHR46033:SF65">
    <property type="entry name" value="AMINOTRANSFERASE-LIKE PLANT MOBILE DOMAIN-CONTAINING PROTEIN"/>
    <property type="match status" value="1"/>
</dbReference>
<feature type="compositionally biased region" description="Basic and acidic residues" evidence="2">
    <location>
        <begin position="777"/>
        <end position="787"/>
    </location>
</feature>
<reference evidence="4" key="1">
    <citation type="submission" date="2020-08" db="EMBL/GenBank/DDBJ databases">
        <title>Plant Genome Project.</title>
        <authorList>
            <person name="Zhang R.-G."/>
        </authorList>
    </citation>
    <scope>NUCLEOTIDE SEQUENCE</scope>
    <source>
        <strain evidence="4">WSP0</strain>
        <tissue evidence="4">Leaf</tissue>
    </source>
</reference>
<feature type="domain" description="Aminotransferase-like plant mobile" evidence="3">
    <location>
        <begin position="206"/>
        <end position="576"/>
    </location>
</feature>
<feature type="compositionally biased region" description="Acidic residues" evidence="2">
    <location>
        <begin position="788"/>
        <end position="800"/>
    </location>
</feature>
<dbReference type="AlphaFoldDB" id="A0AAV6HLF0"/>
<dbReference type="EMBL" id="JACTNZ010000047">
    <property type="protein sequence ID" value="KAG5512668.1"/>
    <property type="molecule type" value="Genomic_DNA"/>
</dbReference>
<evidence type="ECO:0000313" key="4">
    <source>
        <dbReference type="EMBL" id="KAG5512668.1"/>
    </source>
</evidence>
<feature type="compositionally biased region" description="Polar residues" evidence="2">
    <location>
        <begin position="821"/>
        <end position="842"/>
    </location>
</feature>
<keyword evidence="1" id="KW-0175">Coiled coil</keyword>
<proteinExistence type="predicted"/>
<sequence>MRFEILTSDSGKLYSQEDLFVQFYLPPLVRSSSHFVFVKAFEMFDHVIEFEDSTGFIMDFTSKTIEYLRRDQENVLDKSGPKVARHQSIYDSLTPTQRTPYIPPDNVDDLVYHGVRKCSEIDGRGFSKDRGSSPISLLRPFSRSEVDDSVPSSNFNLLIKKMKNEGVEWDSSFNIRGTPSHLQEPIWLFWLSDVLSSFAPTLEKAGIYSAVYISQFSYTRNINVFKAFLERWSPDTNTFHATYREVGFSLWDLHRVSGLPILGGLYEEYTPTNDILYSDRTRSTCRALFDIYANQEKSKNLSLWSSHFVEPHADSFQRRQNISAEVYLAGFLASWLSGFVLPHSSNEVRSSTFVMASKMARGLLLSLAIPVLTYLYHCFNRVANSSIPGKKAVYGPFQYLFGWMSIYFPKTYSHGNPSNGKLSDKLIPYLGFIGAQATGNFHLTKEPYAQQFLVSQDNYFSRALTHDDEPKGRIHDDKNISPFLLSYLVCLRPGILTFKVGSSFLSEPYTPSRYARQFGFYQACPGSLDTSCRRQSNPATFFYYWCAMLRKGTDVIIELPSTRHLTFVTEPYARWWIASSFVVLQFSSELKRKQSNQPKTPKKRTKKTFALIILDTPTSSRPNVSTSRRSSSGRSSKSSGMLLGPDKATRPSPRRYPQRYLLNILQSKCRNFCGTPVYFEFENPEAVICPLEMMFPENFDHPTREFVSSLDQFRAYIDSLFEGEDSILEGKDVQAILNKFENGRELLVLGRVKASIEVPSLSLSSEYSASASNRLQGESKHDSQGETKDEDDESEDETDEFYNYTPLSDCSPKSAFKGHPSSHSTVLTAPSGSLKPTGSLPSKSATSFAAMASFKDHVSSKNSWQATSSNLLPSSTPQVQSTGEASFDDLMDPVELEELIARIEKPPVQSNPLSSSEAAVHIQKGLFISLQSSTISVEDIITQSNAFISMLKSFKVDLSSSSDKDVSLGELEAQYEIKKTNFEEMASSYEEMTSSVSNLSERVTSLEKEIARTKELLKKLEFELSSCKAKHSSSQSDLTKFSKTISKSDKDLHVALDLVEQCKKKSAYYDIVKGALDAARASLMD</sequence>
<feature type="region of interest" description="Disordered" evidence="2">
    <location>
        <begin position="617"/>
        <end position="654"/>
    </location>
</feature>
<accession>A0AAV6HLF0</accession>
<dbReference type="InterPro" id="IPR044824">
    <property type="entry name" value="MAIN-like"/>
</dbReference>
<evidence type="ECO:0000256" key="2">
    <source>
        <dbReference type="SAM" id="MobiDB-lite"/>
    </source>
</evidence>
<feature type="compositionally biased region" description="Low complexity" evidence="2">
    <location>
        <begin position="619"/>
        <end position="639"/>
    </location>
</feature>
<organism evidence="4 5">
    <name type="scientific">Rhododendron griersonianum</name>
    <dbReference type="NCBI Taxonomy" id="479676"/>
    <lineage>
        <taxon>Eukaryota</taxon>
        <taxon>Viridiplantae</taxon>
        <taxon>Streptophyta</taxon>
        <taxon>Embryophyta</taxon>
        <taxon>Tracheophyta</taxon>
        <taxon>Spermatophyta</taxon>
        <taxon>Magnoliopsida</taxon>
        <taxon>eudicotyledons</taxon>
        <taxon>Gunneridae</taxon>
        <taxon>Pentapetalae</taxon>
        <taxon>asterids</taxon>
        <taxon>Ericales</taxon>
        <taxon>Ericaceae</taxon>
        <taxon>Ericoideae</taxon>
        <taxon>Rhodoreae</taxon>
        <taxon>Rhododendron</taxon>
    </lineage>
</organism>
<evidence type="ECO:0000259" key="3">
    <source>
        <dbReference type="Pfam" id="PF10536"/>
    </source>
</evidence>
<dbReference type="GO" id="GO:0010073">
    <property type="term" value="P:meristem maintenance"/>
    <property type="evidence" value="ECO:0007669"/>
    <property type="project" value="InterPro"/>
</dbReference>
<gene>
    <name evidence="4" type="ORF">RHGRI_038954</name>
</gene>